<name>A0A183JH60_9TREM</name>
<proteinExistence type="predicted"/>
<evidence type="ECO:0000313" key="4">
    <source>
        <dbReference type="WBParaSite" id="SCUD_0000203301-mRNA-1"/>
    </source>
</evidence>
<dbReference type="EMBL" id="UZAK01001825">
    <property type="protein sequence ID" value="VDO71684.1"/>
    <property type="molecule type" value="Genomic_DNA"/>
</dbReference>
<accession>A0A183JH60</accession>
<dbReference type="AlphaFoldDB" id="A0A183JH60"/>
<organism evidence="4">
    <name type="scientific">Schistosoma curassoni</name>
    <dbReference type="NCBI Taxonomy" id="6186"/>
    <lineage>
        <taxon>Eukaryota</taxon>
        <taxon>Metazoa</taxon>
        <taxon>Spiralia</taxon>
        <taxon>Lophotrochozoa</taxon>
        <taxon>Platyhelminthes</taxon>
        <taxon>Trematoda</taxon>
        <taxon>Digenea</taxon>
        <taxon>Strigeidida</taxon>
        <taxon>Schistosomatoidea</taxon>
        <taxon>Schistosomatidae</taxon>
        <taxon>Schistosoma</taxon>
    </lineage>
</organism>
<sequence>MPPTTSWDLKTMVLRFMAAYKLSSPSGALHPVLTSIKEAGVPPAPRCYNSKQQSFESRTNNGATGHLVCQPPIAVSHCEVPSKGDVANPCPQPGSEDSVS</sequence>
<evidence type="ECO:0000313" key="3">
    <source>
        <dbReference type="Proteomes" id="UP000279833"/>
    </source>
</evidence>
<evidence type="ECO:0000256" key="1">
    <source>
        <dbReference type="SAM" id="MobiDB-lite"/>
    </source>
</evidence>
<feature type="region of interest" description="Disordered" evidence="1">
    <location>
        <begin position="80"/>
        <end position="100"/>
    </location>
</feature>
<gene>
    <name evidence="2" type="ORF">SCUD_LOCUS2034</name>
</gene>
<reference evidence="2 3" key="2">
    <citation type="submission" date="2018-11" db="EMBL/GenBank/DDBJ databases">
        <authorList>
            <consortium name="Pathogen Informatics"/>
        </authorList>
    </citation>
    <scope>NUCLEOTIDE SEQUENCE [LARGE SCALE GENOMIC DNA]</scope>
    <source>
        <strain evidence="2">Dakar</strain>
        <strain evidence="3">Dakar, Senegal</strain>
    </source>
</reference>
<keyword evidence="3" id="KW-1185">Reference proteome</keyword>
<dbReference type="Proteomes" id="UP000279833">
    <property type="component" value="Unassembled WGS sequence"/>
</dbReference>
<evidence type="ECO:0000313" key="2">
    <source>
        <dbReference type="EMBL" id="VDO71684.1"/>
    </source>
</evidence>
<reference evidence="4" key="1">
    <citation type="submission" date="2016-06" db="UniProtKB">
        <authorList>
            <consortium name="WormBaseParasite"/>
        </authorList>
    </citation>
    <scope>IDENTIFICATION</scope>
</reference>
<dbReference type="WBParaSite" id="SCUD_0000203301-mRNA-1">
    <property type="protein sequence ID" value="SCUD_0000203301-mRNA-1"/>
    <property type="gene ID" value="SCUD_0000203301"/>
</dbReference>
<protein>
    <submittedName>
        <fullName evidence="2 4">Uncharacterized protein</fullName>
    </submittedName>
</protein>